<dbReference type="InterPro" id="IPR058163">
    <property type="entry name" value="LysR-type_TF_proteobact-type"/>
</dbReference>
<feature type="region of interest" description="Disordered" evidence="5">
    <location>
        <begin position="304"/>
        <end position="341"/>
    </location>
</feature>
<evidence type="ECO:0000256" key="5">
    <source>
        <dbReference type="SAM" id="MobiDB-lite"/>
    </source>
</evidence>
<keyword evidence="8" id="KW-1185">Reference proteome</keyword>
<dbReference type="InterPro" id="IPR036390">
    <property type="entry name" value="WH_DNA-bd_sf"/>
</dbReference>
<dbReference type="FunFam" id="1.10.10.10:FF:000001">
    <property type="entry name" value="LysR family transcriptional regulator"/>
    <property type="match status" value="1"/>
</dbReference>
<dbReference type="Pfam" id="PF03466">
    <property type="entry name" value="LysR_substrate"/>
    <property type="match status" value="1"/>
</dbReference>
<dbReference type="GO" id="GO:0003700">
    <property type="term" value="F:DNA-binding transcription factor activity"/>
    <property type="evidence" value="ECO:0007669"/>
    <property type="project" value="InterPro"/>
</dbReference>
<dbReference type="PROSITE" id="PS50931">
    <property type="entry name" value="HTH_LYSR"/>
    <property type="match status" value="1"/>
</dbReference>
<protein>
    <submittedName>
        <fullName evidence="7">LysR family transcriptional regulator</fullName>
    </submittedName>
</protein>
<dbReference type="PANTHER" id="PTHR30537:SF5">
    <property type="entry name" value="HTH-TYPE TRANSCRIPTIONAL ACTIVATOR TTDR-RELATED"/>
    <property type="match status" value="1"/>
</dbReference>
<accession>A0A936ZLD2</accession>
<evidence type="ECO:0000313" key="8">
    <source>
        <dbReference type="Proteomes" id="UP000613011"/>
    </source>
</evidence>
<proteinExistence type="inferred from homology"/>
<reference evidence="7" key="1">
    <citation type="submission" date="2021-01" db="EMBL/GenBank/DDBJ databases">
        <title>Ramlibacter sp. strain AW1 16S ribosomal RNA gene Genome sequencing and assembly.</title>
        <authorList>
            <person name="Kang M."/>
        </authorList>
    </citation>
    <scope>NUCLEOTIDE SEQUENCE</scope>
    <source>
        <strain evidence="7">AW1</strain>
    </source>
</reference>
<comment type="similarity">
    <text evidence="1">Belongs to the LysR transcriptional regulatory family.</text>
</comment>
<keyword evidence="2" id="KW-0805">Transcription regulation</keyword>
<gene>
    <name evidence="7" type="ORF">JI739_16425</name>
</gene>
<keyword evidence="4" id="KW-0804">Transcription</keyword>
<evidence type="ECO:0000256" key="3">
    <source>
        <dbReference type="ARBA" id="ARBA00023125"/>
    </source>
</evidence>
<comment type="caution">
    <text evidence="7">The sequence shown here is derived from an EMBL/GenBank/DDBJ whole genome shotgun (WGS) entry which is preliminary data.</text>
</comment>
<dbReference type="EMBL" id="JAEQNA010000006">
    <property type="protein sequence ID" value="MBL0421937.1"/>
    <property type="molecule type" value="Genomic_DNA"/>
</dbReference>
<dbReference type="InterPro" id="IPR000847">
    <property type="entry name" value="LysR_HTH_N"/>
</dbReference>
<dbReference type="RefSeq" id="WP_201685016.1">
    <property type="nucleotide sequence ID" value="NZ_JAEQNA010000006.1"/>
</dbReference>
<evidence type="ECO:0000259" key="6">
    <source>
        <dbReference type="PROSITE" id="PS50931"/>
    </source>
</evidence>
<dbReference type="InterPro" id="IPR005119">
    <property type="entry name" value="LysR_subst-bd"/>
</dbReference>
<dbReference type="AlphaFoldDB" id="A0A936ZLD2"/>
<evidence type="ECO:0000256" key="2">
    <source>
        <dbReference type="ARBA" id="ARBA00023015"/>
    </source>
</evidence>
<dbReference type="Gene3D" id="3.40.190.290">
    <property type="match status" value="1"/>
</dbReference>
<dbReference type="InterPro" id="IPR036388">
    <property type="entry name" value="WH-like_DNA-bd_sf"/>
</dbReference>
<evidence type="ECO:0000313" key="7">
    <source>
        <dbReference type="EMBL" id="MBL0421937.1"/>
    </source>
</evidence>
<feature type="domain" description="HTH lysR-type" evidence="6">
    <location>
        <begin position="1"/>
        <end position="59"/>
    </location>
</feature>
<feature type="compositionally biased region" description="Low complexity" evidence="5">
    <location>
        <begin position="304"/>
        <end position="314"/>
    </location>
</feature>
<dbReference type="GO" id="GO:0003677">
    <property type="term" value="F:DNA binding"/>
    <property type="evidence" value="ECO:0007669"/>
    <property type="project" value="UniProtKB-KW"/>
</dbReference>
<sequence>MEYLRAIHTFLQAVKYGNFSATARHLHITPQAVSHQVSQLESWLDVRLFNRTTRKISLTAEGSALFERCNQGMETIEDGVRQLRERNEAAAGLVRLAVPFGLSQALLVDLLPQFMEQHPRIAIELIIGNELPDVVGQSIDVGIVGGEVPMASLVVRRIASFRLVLCAATSYLQRHGVPQTLEDLRHHRCVHLRHHRTGKNLPWTFQRGDEVVTLDLPGALTVDDTESHRRAVLNGAGIGQLASFFVAPQVRSGHLQALGGLGYTAPPIGLYLYLPNRLHMPRKNRLLADFLYDQLTRHPDLQAAPDEAAAGAPRIPSPTPAARPRTRRPLQPLDGQLLHRA</sequence>
<dbReference type="SUPFAM" id="SSF46785">
    <property type="entry name" value="Winged helix' DNA-binding domain"/>
    <property type="match status" value="1"/>
</dbReference>
<organism evidence="7 8">
    <name type="scientific">Ramlibacter aurantiacus</name>
    <dbReference type="NCBI Taxonomy" id="2801330"/>
    <lineage>
        <taxon>Bacteria</taxon>
        <taxon>Pseudomonadati</taxon>
        <taxon>Pseudomonadota</taxon>
        <taxon>Betaproteobacteria</taxon>
        <taxon>Burkholderiales</taxon>
        <taxon>Comamonadaceae</taxon>
        <taxon>Ramlibacter</taxon>
    </lineage>
</organism>
<dbReference type="Pfam" id="PF00126">
    <property type="entry name" value="HTH_1"/>
    <property type="match status" value="1"/>
</dbReference>
<name>A0A936ZLD2_9BURK</name>
<evidence type="ECO:0000256" key="1">
    <source>
        <dbReference type="ARBA" id="ARBA00009437"/>
    </source>
</evidence>
<evidence type="ECO:0000256" key="4">
    <source>
        <dbReference type="ARBA" id="ARBA00023163"/>
    </source>
</evidence>
<dbReference type="CDD" id="cd08422">
    <property type="entry name" value="PBP2_CrgA_like"/>
    <property type="match status" value="1"/>
</dbReference>
<dbReference type="Gene3D" id="1.10.10.10">
    <property type="entry name" value="Winged helix-like DNA-binding domain superfamily/Winged helix DNA-binding domain"/>
    <property type="match status" value="1"/>
</dbReference>
<dbReference type="SUPFAM" id="SSF53850">
    <property type="entry name" value="Periplasmic binding protein-like II"/>
    <property type="match status" value="1"/>
</dbReference>
<dbReference type="PANTHER" id="PTHR30537">
    <property type="entry name" value="HTH-TYPE TRANSCRIPTIONAL REGULATOR"/>
    <property type="match status" value="1"/>
</dbReference>
<keyword evidence="3" id="KW-0238">DNA-binding</keyword>
<dbReference type="Proteomes" id="UP000613011">
    <property type="component" value="Unassembled WGS sequence"/>
</dbReference>